<protein>
    <recommendedName>
        <fullName evidence="5">RxLR effector protein</fullName>
    </recommendedName>
</protein>
<dbReference type="Pfam" id="PF16810">
    <property type="entry name" value="RXLR"/>
    <property type="match status" value="1"/>
</dbReference>
<feature type="region of interest" description="Disordered" evidence="6">
    <location>
        <begin position="1"/>
        <end position="31"/>
    </location>
</feature>
<evidence type="ECO:0000256" key="2">
    <source>
        <dbReference type="ARBA" id="ARBA00010400"/>
    </source>
</evidence>
<keyword evidence="8" id="KW-1185">Reference proteome</keyword>
<keyword evidence="4" id="KW-0732">Signal</keyword>
<accession>A0A8T1V7L5</accession>
<comment type="domain">
    <text evidence="5">The RxLR-dEER motif acts to carry the protein into the host cell cytoplasm through binding to cell surface phosphatidylinositol-3-phosphate.</text>
</comment>
<evidence type="ECO:0000256" key="3">
    <source>
        <dbReference type="ARBA" id="ARBA00022525"/>
    </source>
</evidence>
<evidence type="ECO:0000256" key="6">
    <source>
        <dbReference type="SAM" id="MobiDB-lite"/>
    </source>
</evidence>
<evidence type="ECO:0000256" key="5">
    <source>
        <dbReference type="RuleBase" id="RU367124"/>
    </source>
</evidence>
<feature type="compositionally biased region" description="Acidic residues" evidence="6">
    <location>
        <begin position="16"/>
        <end position="31"/>
    </location>
</feature>
<proteinExistence type="inferred from homology"/>
<evidence type="ECO:0000256" key="1">
    <source>
        <dbReference type="ARBA" id="ARBA00004613"/>
    </source>
</evidence>
<comment type="function">
    <text evidence="5">Effector that suppresses plant defense responses during pathogen infection.</text>
</comment>
<name>A0A8T1V7L5_9STRA</name>
<comment type="caution">
    <text evidence="7">The sequence shown here is derived from an EMBL/GenBank/DDBJ whole genome shotgun (WGS) entry which is preliminary data.</text>
</comment>
<dbReference type="InterPro" id="IPR031825">
    <property type="entry name" value="RXLR"/>
</dbReference>
<organism evidence="7 8">
    <name type="scientific">Phytophthora boehmeriae</name>
    <dbReference type="NCBI Taxonomy" id="109152"/>
    <lineage>
        <taxon>Eukaryota</taxon>
        <taxon>Sar</taxon>
        <taxon>Stramenopiles</taxon>
        <taxon>Oomycota</taxon>
        <taxon>Peronosporomycetes</taxon>
        <taxon>Peronosporales</taxon>
        <taxon>Peronosporaceae</taxon>
        <taxon>Phytophthora</taxon>
    </lineage>
</organism>
<evidence type="ECO:0000256" key="4">
    <source>
        <dbReference type="ARBA" id="ARBA00022729"/>
    </source>
</evidence>
<evidence type="ECO:0000313" key="7">
    <source>
        <dbReference type="EMBL" id="KAG7377021.1"/>
    </source>
</evidence>
<reference evidence="7" key="1">
    <citation type="submission" date="2021-02" db="EMBL/GenBank/DDBJ databases">
        <authorList>
            <person name="Palmer J.M."/>
        </authorList>
    </citation>
    <scope>NUCLEOTIDE SEQUENCE</scope>
    <source>
        <strain evidence="7">SCRP23</strain>
    </source>
</reference>
<dbReference type="EMBL" id="JAGDFL010001229">
    <property type="protein sequence ID" value="KAG7377021.1"/>
    <property type="molecule type" value="Genomic_DNA"/>
</dbReference>
<evidence type="ECO:0000313" key="8">
    <source>
        <dbReference type="Proteomes" id="UP000693981"/>
    </source>
</evidence>
<keyword evidence="3 5" id="KW-0964">Secreted</keyword>
<gene>
    <name evidence="7" type="ORF">PHYBOEH_001157</name>
</gene>
<sequence>MATPGKRLLRSRREYDDTDSGDDFDDLDDDKIDADDEERGKALFGTKVFDKALKNDEKMNKYIDRLMANHVNLARLAKKLDLDPKATSAWTHKYNNIYLRLAAKRVANGLNN</sequence>
<comment type="subcellular location">
    <subcellularLocation>
        <location evidence="1 5">Secreted</location>
    </subcellularLocation>
</comment>
<comment type="similarity">
    <text evidence="2 5">Belongs to the RxLR effector family.</text>
</comment>
<dbReference type="AlphaFoldDB" id="A0A8T1V7L5"/>
<dbReference type="Proteomes" id="UP000693981">
    <property type="component" value="Unassembled WGS sequence"/>
</dbReference>